<sequence length="281" mass="32305">MSWGKSIIYWREDDEVFVSVPFTWYLPMARRLCEVSIEAGRCVHAGGPAVDLMPEYLAGVAEYIGGSLWPSPISRHNPDATFTTRGCPNRCKFCAVPVIEGDLRELSDWIPAPIICDNNLLAASAQHFDLVIDRLKPFKGVDFNQGLDARLLNTHHIERLQELCLPKLRFAFDHVSLENKVMSAIERVLKAGFAHRRLGCYVMFGFEDSPEDALYRAETIKAKGIKPFPQRYQPLNALKKDSWIGQGWTAQEMHRFQRYWCRQNWLSKIPYAEFRDGLQRV</sequence>
<proteinExistence type="predicted"/>
<protein>
    <recommendedName>
        <fullName evidence="3">Radical SAM protein</fullName>
    </recommendedName>
</protein>
<dbReference type="InterPro" id="IPR007197">
    <property type="entry name" value="rSAM"/>
</dbReference>
<gene>
    <name evidence="1" type="ORF">HWQ67_18565</name>
</gene>
<organism evidence="1 2">
    <name type="scientific">Candidatus Magnetobacterium casense</name>
    <dbReference type="NCBI Taxonomy" id="1455061"/>
    <lineage>
        <taxon>Bacteria</taxon>
        <taxon>Pseudomonadati</taxon>
        <taxon>Nitrospirota</taxon>
        <taxon>Thermodesulfovibrionia</taxon>
        <taxon>Thermodesulfovibrionales</taxon>
        <taxon>Candidatus Magnetobacteriaceae</taxon>
        <taxon>Candidatus Magnetobacterium</taxon>
    </lineage>
</organism>
<evidence type="ECO:0008006" key="3">
    <source>
        <dbReference type="Google" id="ProtNLM"/>
    </source>
</evidence>
<keyword evidence="2" id="KW-1185">Reference proteome</keyword>
<accession>A0ABS6S3Z6</accession>
<dbReference type="RefSeq" id="WP_218254196.1">
    <property type="nucleotide sequence ID" value="NZ_JABXWD010000673.1"/>
</dbReference>
<name>A0ABS6S3Z6_9BACT</name>
<dbReference type="Proteomes" id="UP001196980">
    <property type="component" value="Unassembled WGS sequence"/>
</dbReference>
<comment type="caution">
    <text evidence="1">The sequence shown here is derived from an EMBL/GenBank/DDBJ whole genome shotgun (WGS) entry which is preliminary data.</text>
</comment>
<evidence type="ECO:0000313" key="1">
    <source>
        <dbReference type="EMBL" id="MBV6343577.1"/>
    </source>
</evidence>
<reference evidence="1 2" key="1">
    <citation type="journal article" date="2020" name="J Geophys Res Biogeosci">
        <title>Magnetotaxis as an Adaptation to Enable Bacterial Shuttling of Microbial Sulfur and Sulfur Cycling Across Aquatic Oxic#Anoxic Interfaces.</title>
        <authorList>
            <person name="Li J."/>
            <person name="Liu P."/>
            <person name="Wang J."/>
            <person name="Roberts A.P."/>
            <person name="Pan Y."/>
        </authorList>
    </citation>
    <scope>NUCLEOTIDE SEQUENCE [LARGE SCALE GENOMIC DNA]</scope>
    <source>
        <strain evidence="1 2">MYR-1_YQ</strain>
    </source>
</reference>
<dbReference type="SFLD" id="SFLDS00029">
    <property type="entry name" value="Radical_SAM"/>
    <property type="match status" value="1"/>
</dbReference>
<dbReference type="EMBL" id="JABXWD010000673">
    <property type="protein sequence ID" value="MBV6343577.1"/>
    <property type="molecule type" value="Genomic_DNA"/>
</dbReference>
<evidence type="ECO:0000313" key="2">
    <source>
        <dbReference type="Proteomes" id="UP001196980"/>
    </source>
</evidence>